<proteinExistence type="predicted"/>
<reference evidence="1 2" key="1">
    <citation type="submission" date="2023-03" db="EMBL/GenBank/DDBJ databases">
        <title>Thalassotalea loyana LMG 22536T draft genome sequence.</title>
        <authorList>
            <person name="Sawabe T."/>
        </authorList>
    </citation>
    <scope>NUCLEOTIDE SEQUENCE [LARGE SCALE GENOMIC DNA]</scope>
    <source>
        <strain evidence="1 2">LMG 22536</strain>
    </source>
</reference>
<keyword evidence="2" id="KW-1185">Reference proteome</keyword>
<dbReference type="RefSeq" id="WP_284298791.1">
    <property type="nucleotide sequence ID" value="NZ_BSSV01000005.1"/>
</dbReference>
<name>A0ABQ6HEW7_9GAMM</name>
<dbReference type="EMBL" id="BSSV01000005">
    <property type="protein sequence ID" value="GLX86092.1"/>
    <property type="molecule type" value="Genomic_DNA"/>
</dbReference>
<accession>A0ABQ6HEW7</accession>
<sequence>MGRNLSSTKTDLHSDISKLLCTKQKKVLICYCINQDYDCIESIRCEKGTCERKFRNQDKKAS</sequence>
<evidence type="ECO:0000313" key="1">
    <source>
        <dbReference type="EMBL" id="GLX86092.1"/>
    </source>
</evidence>
<evidence type="ECO:0000313" key="2">
    <source>
        <dbReference type="Proteomes" id="UP001157134"/>
    </source>
</evidence>
<protein>
    <submittedName>
        <fullName evidence="1">Uncharacterized protein</fullName>
    </submittedName>
</protein>
<dbReference type="Proteomes" id="UP001157134">
    <property type="component" value="Unassembled WGS sequence"/>
</dbReference>
<gene>
    <name evidence="1" type="ORF">tloyanaT_23450</name>
</gene>
<organism evidence="1 2">
    <name type="scientific">Thalassotalea loyana</name>
    <dbReference type="NCBI Taxonomy" id="280483"/>
    <lineage>
        <taxon>Bacteria</taxon>
        <taxon>Pseudomonadati</taxon>
        <taxon>Pseudomonadota</taxon>
        <taxon>Gammaproteobacteria</taxon>
        <taxon>Alteromonadales</taxon>
        <taxon>Colwelliaceae</taxon>
        <taxon>Thalassotalea</taxon>
    </lineage>
</organism>
<comment type="caution">
    <text evidence="1">The sequence shown here is derived from an EMBL/GenBank/DDBJ whole genome shotgun (WGS) entry which is preliminary data.</text>
</comment>